<feature type="transmembrane region" description="Helical" evidence="7">
    <location>
        <begin position="172"/>
        <end position="190"/>
    </location>
</feature>
<comment type="similarity">
    <text evidence="2">Belongs to the major facilitator superfamily. Nitrate/nitrite porter (TC 2.A.1.8) family.</text>
</comment>
<dbReference type="KEGG" id="hme:HFX_2003"/>
<dbReference type="SUPFAM" id="SSF103473">
    <property type="entry name" value="MFS general substrate transporter"/>
    <property type="match status" value="1"/>
</dbReference>
<feature type="transmembrane region" description="Helical" evidence="7">
    <location>
        <begin position="12"/>
        <end position="30"/>
    </location>
</feature>
<feature type="transmembrane region" description="Helical" evidence="7">
    <location>
        <begin position="360"/>
        <end position="383"/>
    </location>
</feature>
<dbReference type="Proteomes" id="UP000299011">
    <property type="component" value="Chromosome"/>
</dbReference>
<evidence type="ECO:0000256" key="4">
    <source>
        <dbReference type="ARBA" id="ARBA00022989"/>
    </source>
</evidence>
<organism evidence="9 10">
    <name type="scientific">Haloferax mediterranei (strain ATCC 33500 / DSM 1411 / JCM 8866 / NBRC 14739 / NCIMB 2177 / R-4)</name>
    <name type="common">Halobacterium mediterranei</name>
    <dbReference type="NCBI Taxonomy" id="523841"/>
    <lineage>
        <taxon>Archaea</taxon>
        <taxon>Methanobacteriati</taxon>
        <taxon>Methanobacteriota</taxon>
        <taxon>Stenosarchaea group</taxon>
        <taxon>Halobacteria</taxon>
        <taxon>Halobacteriales</taxon>
        <taxon>Haloferacaceae</taxon>
        <taxon>Haloferax</taxon>
    </lineage>
</organism>
<dbReference type="InterPro" id="IPR036259">
    <property type="entry name" value="MFS_trans_sf"/>
</dbReference>
<proteinExistence type="inferred from homology"/>
<feature type="transmembrane region" description="Helical" evidence="7">
    <location>
        <begin position="101"/>
        <end position="119"/>
    </location>
</feature>
<dbReference type="SMR" id="A0A4P8P0H9"/>
<feature type="transmembrane region" description="Helical" evidence="7">
    <location>
        <begin position="325"/>
        <end position="348"/>
    </location>
</feature>
<protein>
    <submittedName>
        <fullName evidence="9">MFS transporter</fullName>
    </submittedName>
</protein>
<feature type="transmembrane region" description="Helical" evidence="7">
    <location>
        <begin position="389"/>
        <end position="410"/>
    </location>
</feature>
<keyword evidence="5" id="KW-0534">Nitrate assimilation</keyword>
<evidence type="ECO:0000313" key="9">
    <source>
        <dbReference type="EMBL" id="QCQ74056.1"/>
    </source>
</evidence>
<dbReference type="GO" id="GO:0016020">
    <property type="term" value="C:membrane"/>
    <property type="evidence" value="ECO:0007669"/>
    <property type="project" value="UniProtKB-SubCell"/>
</dbReference>
<evidence type="ECO:0000256" key="2">
    <source>
        <dbReference type="ARBA" id="ARBA00008432"/>
    </source>
</evidence>
<feature type="transmembrane region" description="Helical" evidence="7">
    <location>
        <begin position="250"/>
        <end position="271"/>
    </location>
</feature>
<gene>
    <name evidence="9" type="ORF">E6P09_01680</name>
</gene>
<dbReference type="AlphaFoldDB" id="A0A4P8P0H9"/>
<name>A0A4P8P0H9_HALMT</name>
<dbReference type="EMBL" id="CP039139">
    <property type="protein sequence ID" value="QCQ74056.1"/>
    <property type="molecule type" value="Genomic_DNA"/>
</dbReference>
<reference evidence="9 10" key="1">
    <citation type="submission" date="2019-04" db="EMBL/GenBank/DDBJ databases">
        <title>Methylomes of two halophilic Archaea, Haloarcula marismortui and Haloferax mediterranei.</title>
        <authorList>
            <person name="DasSarma S."/>
            <person name="DasSarma P."/>
            <person name="DasSarma S."/>
            <person name="Fomenkov A."/>
            <person name="Vincze T."/>
            <person name="Anton B.P."/>
            <person name="Roberts R.J."/>
        </authorList>
    </citation>
    <scope>NUCLEOTIDE SEQUENCE [LARGE SCALE GENOMIC DNA]</scope>
    <source>
        <strain evidence="10">ATCC 33500 / DSM 1411 / JCM 8866 / NBRC 14739 / NCIMB 2177 / R-4</strain>
    </source>
</reference>
<dbReference type="Gene3D" id="1.20.1250.20">
    <property type="entry name" value="MFS general substrate transporter like domains"/>
    <property type="match status" value="2"/>
</dbReference>
<keyword evidence="3 7" id="KW-0812">Transmembrane</keyword>
<keyword evidence="6 7" id="KW-0472">Membrane</keyword>
<evidence type="ECO:0000256" key="7">
    <source>
        <dbReference type="SAM" id="Phobius"/>
    </source>
</evidence>
<accession>A0A4P8P0H9</accession>
<comment type="subcellular location">
    <subcellularLocation>
        <location evidence="1">Membrane</location>
        <topology evidence="1">Multi-pass membrane protein</topology>
    </subcellularLocation>
</comment>
<dbReference type="GO" id="GO:0042128">
    <property type="term" value="P:nitrate assimilation"/>
    <property type="evidence" value="ECO:0007669"/>
    <property type="project" value="UniProtKB-KW"/>
</dbReference>
<dbReference type="InterPro" id="IPR020846">
    <property type="entry name" value="MFS_dom"/>
</dbReference>
<dbReference type="Pfam" id="PF07690">
    <property type="entry name" value="MFS_1"/>
    <property type="match status" value="1"/>
</dbReference>
<dbReference type="GO" id="GO:0015112">
    <property type="term" value="F:nitrate transmembrane transporter activity"/>
    <property type="evidence" value="ECO:0007669"/>
    <property type="project" value="InterPro"/>
</dbReference>
<evidence type="ECO:0000256" key="1">
    <source>
        <dbReference type="ARBA" id="ARBA00004141"/>
    </source>
</evidence>
<evidence type="ECO:0000259" key="8">
    <source>
        <dbReference type="PROSITE" id="PS50850"/>
    </source>
</evidence>
<evidence type="ECO:0000256" key="5">
    <source>
        <dbReference type="ARBA" id="ARBA00023063"/>
    </source>
</evidence>
<keyword evidence="4 7" id="KW-1133">Transmembrane helix</keyword>
<dbReference type="PROSITE" id="PS50850">
    <property type="entry name" value="MFS"/>
    <property type="match status" value="1"/>
</dbReference>
<feature type="transmembrane region" description="Helical" evidence="7">
    <location>
        <begin position="77"/>
        <end position="95"/>
    </location>
</feature>
<sequence>MGLVKMTRWRTLVLATAAFNLSFLIWFSFAPFTGQIAAEFGLSLTDLGILASAAIWSAPPGRILTGWLSDRFGASTVFGIVLAYVGIFSMASAFATSYEVFFVERVVVASAGITFVVGIQHVSQWFPEEELGTAEGIYAGIGNAGAAGGALILPRAFGNWSGPLFSTGWRAAFFYTGVVAILMAIVYVVFGQDAATKARAAATSESATLSTWVHTATRYGVVALALGYVMSFGLEISMNGWLPTYFREGFGSNLVIASTFAATFSLAAGLLRPIGGYVSDRLVRDQRDILPFFAGRYREQWTVLCMTFIVVSMTGLTFAGQTGNVLLTVAAGFLVGMSCAFTEGAIFAQVPAMFPNRSGAAAGIVGGIGTFGGIGFPLVYSFAAAEGMIHTGYVIVAALMIPILALNAFISRPHIASRAHVDGFFDGSRFESSQSDD</sequence>
<evidence type="ECO:0000256" key="3">
    <source>
        <dbReference type="ARBA" id="ARBA00022692"/>
    </source>
</evidence>
<feature type="transmembrane region" description="Helical" evidence="7">
    <location>
        <begin position="301"/>
        <end position="319"/>
    </location>
</feature>
<evidence type="ECO:0000313" key="10">
    <source>
        <dbReference type="Proteomes" id="UP000299011"/>
    </source>
</evidence>
<dbReference type="InterPro" id="IPR011701">
    <property type="entry name" value="MFS"/>
</dbReference>
<evidence type="ECO:0000256" key="6">
    <source>
        <dbReference type="ARBA" id="ARBA00023136"/>
    </source>
</evidence>
<dbReference type="PANTHER" id="PTHR23515">
    <property type="entry name" value="HIGH-AFFINITY NITRATE TRANSPORTER 2.3"/>
    <property type="match status" value="1"/>
</dbReference>
<dbReference type="InterPro" id="IPR044772">
    <property type="entry name" value="NO3_transporter"/>
</dbReference>
<feature type="domain" description="Major facilitator superfamily (MFS) profile" evidence="8">
    <location>
        <begin position="10"/>
        <end position="416"/>
    </location>
</feature>